<organism evidence="7 8">
    <name type="scientific">Chloroherpeton thalassium (strain ATCC 35110 / GB-78)</name>
    <dbReference type="NCBI Taxonomy" id="517418"/>
    <lineage>
        <taxon>Bacteria</taxon>
        <taxon>Pseudomonadati</taxon>
        <taxon>Chlorobiota</taxon>
        <taxon>Chlorobiia</taxon>
        <taxon>Chlorobiales</taxon>
        <taxon>Chloroherpetonaceae</taxon>
        <taxon>Chloroherpeton</taxon>
    </lineage>
</organism>
<dbReference type="KEGG" id="cts:Ctha_2323"/>
<evidence type="ECO:0000256" key="2">
    <source>
        <dbReference type="ARBA" id="ARBA00023008"/>
    </source>
</evidence>
<dbReference type="CDD" id="cd02968">
    <property type="entry name" value="SCO"/>
    <property type="match status" value="1"/>
</dbReference>
<dbReference type="HOGENOM" id="CLU_050131_2_1_10"/>
<dbReference type="eggNOG" id="COG1999">
    <property type="taxonomic scope" value="Bacteria"/>
</dbReference>
<dbReference type="InterPro" id="IPR003782">
    <property type="entry name" value="SCO1/SenC"/>
</dbReference>
<feature type="transmembrane region" description="Helical" evidence="5">
    <location>
        <begin position="6"/>
        <end position="22"/>
    </location>
</feature>
<dbReference type="InterPro" id="IPR013766">
    <property type="entry name" value="Thioredoxin_domain"/>
</dbReference>
<dbReference type="SUPFAM" id="SSF52833">
    <property type="entry name" value="Thioredoxin-like"/>
    <property type="match status" value="1"/>
</dbReference>
<comment type="similarity">
    <text evidence="1">Belongs to the SCO1/2 family.</text>
</comment>
<accession>B3QWL3</accession>
<sequence length="197" mass="22202">MGKSVLWGIVFLLFVSFVYFFTSQMMGGGGSGQLSIVAKLPEFSLQTADGELFERKDLNEKISVVNFFYTKCPDSCTEQNAQIEELQKTFAHMQKVQFLSISIQPEADSVAALKRYSEKFGKAGKTRIWLTGEPEKVKQLIENGFLLSMKNWPEKYSKKFVLLDDEARICGFYASGSPEILNILKSHIWELSGKAGE</sequence>
<dbReference type="AlphaFoldDB" id="B3QWL3"/>
<reference evidence="7 8" key="1">
    <citation type="submission" date="2008-06" db="EMBL/GenBank/DDBJ databases">
        <title>Complete sequence of Chloroherpeton thalassium ATCC 35110.</title>
        <authorList>
            <consortium name="US DOE Joint Genome Institute"/>
            <person name="Lucas S."/>
            <person name="Copeland A."/>
            <person name="Lapidus A."/>
            <person name="Glavina del Rio T."/>
            <person name="Dalin E."/>
            <person name="Tice H."/>
            <person name="Bruce D."/>
            <person name="Goodwin L."/>
            <person name="Pitluck S."/>
            <person name="Schmutz J."/>
            <person name="Larimer F."/>
            <person name="Land M."/>
            <person name="Hauser L."/>
            <person name="Kyrpides N."/>
            <person name="Mikhailova N."/>
            <person name="Liu Z."/>
            <person name="Li T."/>
            <person name="Zhao F."/>
            <person name="Overmann J."/>
            <person name="Bryant D.A."/>
            <person name="Richardson P."/>
        </authorList>
    </citation>
    <scope>NUCLEOTIDE SEQUENCE [LARGE SCALE GENOMIC DNA]</scope>
    <source>
        <strain evidence="8">ATCC 35110 / GB-78</strain>
    </source>
</reference>
<evidence type="ECO:0000259" key="6">
    <source>
        <dbReference type="PROSITE" id="PS51352"/>
    </source>
</evidence>
<evidence type="ECO:0000256" key="4">
    <source>
        <dbReference type="PIRSR" id="PIRSR603782-2"/>
    </source>
</evidence>
<dbReference type="STRING" id="517418.Ctha_2323"/>
<evidence type="ECO:0000256" key="1">
    <source>
        <dbReference type="ARBA" id="ARBA00010996"/>
    </source>
</evidence>
<feature type="domain" description="Thioredoxin" evidence="6">
    <location>
        <begin position="34"/>
        <end position="151"/>
    </location>
</feature>
<dbReference type="EMBL" id="CP001100">
    <property type="protein sequence ID" value="ACF14773.1"/>
    <property type="molecule type" value="Genomic_DNA"/>
</dbReference>
<feature type="disulfide bond" description="Redox-active" evidence="4">
    <location>
        <begin position="72"/>
        <end position="76"/>
    </location>
</feature>
<dbReference type="PROSITE" id="PS51352">
    <property type="entry name" value="THIOREDOXIN_2"/>
    <property type="match status" value="1"/>
</dbReference>
<protein>
    <submittedName>
        <fullName evidence="7">Electron transport protein SCO1/SenC</fullName>
    </submittedName>
</protein>
<evidence type="ECO:0000313" key="7">
    <source>
        <dbReference type="EMBL" id="ACF14773.1"/>
    </source>
</evidence>
<evidence type="ECO:0000256" key="5">
    <source>
        <dbReference type="SAM" id="Phobius"/>
    </source>
</evidence>
<dbReference type="OrthoDB" id="9811998at2"/>
<dbReference type="RefSeq" id="WP_012500855.1">
    <property type="nucleotide sequence ID" value="NC_011026.1"/>
</dbReference>
<evidence type="ECO:0000256" key="3">
    <source>
        <dbReference type="PIRSR" id="PIRSR603782-1"/>
    </source>
</evidence>
<keyword evidence="5" id="KW-1133">Transmembrane helix</keyword>
<name>B3QWL3_CHLT3</name>
<dbReference type="Gene3D" id="3.40.30.10">
    <property type="entry name" value="Glutaredoxin"/>
    <property type="match status" value="1"/>
</dbReference>
<dbReference type="Pfam" id="PF02630">
    <property type="entry name" value="SCO1-SenC"/>
    <property type="match status" value="1"/>
</dbReference>
<keyword evidence="5" id="KW-0472">Membrane</keyword>
<keyword evidence="8" id="KW-1185">Reference proteome</keyword>
<dbReference type="GO" id="GO:0046872">
    <property type="term" value="F:metal ion binding"/>
    <property type="evidence" value="ECO:0007669"/>
    <property type="project" value="UniProtKB-KW"/>
</dbReference>
<keyword evidence="4" id="KW-1015">Disulfide bond</keyword>
<dbReference type="InterPro" id="IPR036249">
    <property type="entry name" value="Thioredoxin-like_sf"/>
</dbReference>
<dbReference type="PANTHER" id="PTHR12151">
    <property type="entry name" value="ELECTRON TRANSPORT PROTIN SCO1/SENC FAMILY MEMBER"/>
    <property type="match status" value="1"/>
</dbReference>
<keyword evidence="3" id="KW-0479">Metal-binding</keyword>
<feature type="binding site" evidence="3">
    <location>
        <position position="76"/>
    </location>
    <ligand>
        <name>Cu cation</name>
        <dbReference type="ChEBI" id="CHEBI:23378"/>
    </ligand>
</feature>
<evidence type="ECO:0000313" key="8">
    <source>
        <dbReference type="Proteomes" id="UP000001208"/>
    </source>
</evidence>
<gene>
    <name evidence="7" type="ordered locus">Ctha_2323</name>
</gene>
<proteinExistence type="inferred from homology"/>
<feature type="binding site" evidence="3">
    <location>
        <position position="72"/>
    </location>
    <ligand>
        <name>Cu cation</name>
        <dbReference type="ChEBI" id="CHEBI:23378"/>
    </ligand>
</feature>
<keyword evidence="5" id="KW-0812">Transmembrane</keyword>
<dbReference type="Proteomes" id="UP000001208">
    <property type="component" value="Chromosome"/>
</dbReference>
<keyword evidence="2 3" id="KW-0186">Copper</keyword>
<dbReference type="PANTHER" id="PTHR12151:SF25">
    <property type="entry name" value="LINALOOL DEHYDRATASE_ISOMERASE DOMAIN-CONTAINING PROTEIN"/>
    <property type="match status" value="1"/>
</dbReference>